<name>A0A0E9WBZ7_ANGAN</name>
<dbReference type="AlphaFoldDB" id="A0A0E9WBZ7"/>
<accession>A0A0E9WBZ7</accession>
<protein>
    <submittedName>
        <fullName evidence="1">Uncharacterized protein</fullName>
    </submittedName>
</protein>
<sequence length="33" mass="3792">MGGLISFRYRSAFTICMTMERASFSDMSLCCFK</sequence>
<reference evidence="1" key="2">
    <citation type="journal article" date="2015" name="Fish Shellfish Immunol.">
        <title>Early steps in the European eel (Anguilla anguilla)-Vibrio vulnificus interaction in the gills: Role of the RtxA13 toxin.</title>
        <authorList>
            <person name="Callol A."/>
            <person name="Pajuelo D."/>
            <person name="Ebbesson L."/>
            <person name="Teles M."/>
            <person name="MacKenzie S."/>
            <person name="Amaro C."/>
        </authorList>
    </citation>
    <scope>NUCLEOTIDE SEQUENCE</scope>
</reference>
<proteinExistence type="predicted"/>
<organism evidence="1">
    <name type="scientific">Anguilla anguilla</name>
    <name type="common">European freshwater eel</name>
    <name type="synonym">Muraena anguilla</name>
    <dbReference type="NCBI Taxonomy" id="7936"/>
    <lineage>
        <taxon>Eukaryota</taxon>
        <taxon>Metazoa</taxon>
        <taxon>Chordata</taxon>
        <taxon>Craniata</taxon>
        <taxon>Vertebrata</taxon>
        <taxon>Euteleostomi</taxon>
        <taxon>Actinopterygii</taxon>
        <taxon>Neopterygii</taxon>
        <taxon>Teleostei</taxon>
        <taxon>Anguilliformes</taxon>
        <taxon>Anguillidae</taxon>
        <taxon>Anguilla</taxon>
    </lineage>
</organism>
<dbReference type="EMBL" id="GBXM01021472">
    <property type="protein sequence ID" value="JAH87105.1"/>
    <property type="molecule type" value="Transcribed_RNA"/>
</dbReference>
<reference evidence="1" key="1">
    <citation type="submission" date="2014-11" db="EMBL/GenBank/DDBJ databases">
        <authorList>
            <person name="Amaro Gonzalez C."/>
        </authorList>
    </citation>
    <scope>NUCLEOTIDE SEQUENCE</scope>
</reference>
<evidence type="ECO:0000313" key="1">
    <source>
        <dbReference type="EMBL" id="JAH87105.1"/>
    </source>
</evidence>